<feature type="compositionally biased region" description="Acidic residues" evidence="1">
    <location>
        <begin position="274"/>
        <end position="286"/>
    </location>
</feature>
<protein>
    <submittedName>
        <fullName evidence="2">Uncharacterized protein</fullName>
    </submittedName>
</protein>
<proteinExistence type="predicted"/>
<feature type="compositionally biased region" description="Basic residues" evidence="1">
    <location>
        <begin position="219"/>
        <end position="230"/>
    </location>
</feature>
<evidence type="ECO:0000256" key="1">
    <source>
        <dbReference type="SAM" id="MobiDB-lite"/>
    </source>
</evidence>
<feature type="compositionally biased region" description="Basic and acidic residues" evidence="1">
    <location>
        <begin position="287"/>
        <end position="297"/>
    </location>
</feature>
<feature type="compositionally biased region" description="Acidic residues" evidence="1">
    <location>
        <begin position="317"/>
        <end position="329"/>
    </location>
</feature>
<feature type="region of interest" description="Disordered" evidence="1">
    <location>
        <begin position="1"/>
        <end position="77"/>
    </location>
</feature>
<reference evidence="2 3" key="1">
    <citation type="journal article" date="2019" name="Nat. Ecol. Evol.">
        <title>Megaphylogeny resolves global patterns of mushroom evolution.</title>
        <authorList>
            <person name="Varga T."/>
            <person name="Krizsan K."/>
            <person name="Foldi C."/>
            <person name="Dima B."/>
            <person name="Sanchez-Garcia M."/>
            <person name="Sanchez-Ramirez S."/>
            <person name="Szollosi G.J."/>
            <person name="Szarkandi J.G."/>
            <person name="Papp V."/>
            <person name="Albert L."/>
            <person name="Andreopoulos W."/>
            <person name="Angelini C."/>
            <person name="Antonin V."/>
            <person name="Barry K.W."/>
            <person name="Bougher N.L."/>
            <person name="Buchanan P."/>
            <person name="Buyck B."/>
            <person name="Bense V."/>
            <person name="Catcheside P."/>
            <person name="Chovatia M."/>
            <person name="Cooper J."/>
            <person name="Damon W."/>
            <person name="Desjardin D."/>
            <person name="Finy P."/>
            <person name="Geml J."/>
            <person name="Haridas S."/>
            <person name="Hughes K."/>
            <person name="Justo A."/>
            <person name="Karasinski D."/>
            <person name="Kautmanova I."/>
            <person name="Kiss B."/>
            <person name="Kocsube S."/>
            <person name="Kotiranta H."/>
            <person name="LaButti K.M."/>
            <person name="Lechner B.E."/>
            <person name="Liimatainen K."/>
            <person name="Lipzen A."/>
            <person name="Lukacs Z."/>
            <person name="Mihaltcheva S."/>
            <person name="Morgado L.N."/>
            <person name="Niskanen T."/>
            <person name="Noordeloos M.E."/>
            <person name="Ohm R.A."/>
            <person name="Ortiz-Santana B."/>
            <person name="Ovrebo C."/>
            <person name="Racz N."/>
            <person name="Riley R."/>
            <person name="Savchenko A."/>
            <person name="Shiryaev A."/>
            <person name="Soop K."/>
            <person name="Spirin V."/>
            <person name="Szebenyi C."/>
            <person name="Tomsovsky M."/>
            <person name="Tulloss R.E."/>
            <person name="Uehling J."/>
            <person name="Grigoriev I.V."/>
            <person name="Vagvolgyi C."/>
            <person name="Papp T."/>
            <person name="Martin F.M."/>
            <person name="Miettinen O."/>
            <person name="Hibbett D.S."/>
            <person name="Nagy L.G."/>
        </authorList>
    </citation>
    <scope>NUCLEOTIDE SEQUENCE [LARGE SCALE GENOMIC DNA]</scope>
    <source>
        <strain evidence="2 3">OMC1185</strain>
    </source>
</reference>
<evidence type="ECO:0000313" key="3">
    <source>
        <dbReference type="Proteomes" id="UP000305948"/>
    </source>
</evidence>
<feature type="region of interest" description="Disordered" evidence="1">
    <location>
        <begin position="134"/>
        <end position="169"/>
    </location>
</feature>
<feature type="compositionally biased region" description="Polar residues" evidence="1">
    <location>
        <begin position="233"/>
        <end position="252"/>
    </location>
</feature>
<name>A0A5C3MTZ9_9AGAM</name>
<dbReference type="AlphaFoldDB" id="A0A5C3MTZ9"/>
<feature type="compositionally biased region" description="Polar residues" evidence="1">
    <location>
        <begin position="365"/>
        <end position="380"/>
    </location>
</feature>
<dbReference type="Proteomes" id="UP000305948">
    <property type="component" value="Unassembled WGS sequence"/>
</dbReference>
<feature type="region of interest" description="Disordered" evidence="1">
    <location>
        <begin position="202"/>
        <end position="394"/>
    </location>
</feature>
<keyword evidence="3" id="KW-1185">Reference proteome</keyword>
<sequence length="738" mass="80648">MFYDVMSLALSESSMPTRKSGRKSTPNTRLGTMPRKAVHQDVTERVQVSEDGQGQSGTEEEVSMKTPARKVAGVRKTPVKKKLSKVKSVAVVESSDEDQEVRDITDLDAVVLDEALEDKSVLEEDVLIVKDKKASNVSPGPKARAAKSSFPMPTQLIHGTPKRKERGESKVTFLDEKIAIKGNKRTIPNSDSDVEVVTSDIKSLGGSKAVDSAFSKPKTSPKKSVPKRWKINTPVTFQTTSATPSRTQQKLTTAVEPVTPTPKSNKRSRVLDVLDVDPEDSDDGSDGDARDQVKCAPEDEGSEADVLTGIDVNANQAEEEGDEEEEEEEVKSQSGSDQEDDDRPKKIHRSADDTPPKIIRRLTPEASTPVTPADVSSQAVPESPGSDTEEDPTLDSLLVDPDLEHTYKALPRLRHIVELHPYGTYRTNNNEGRAFFGGYRYFFKCHNLPPCQLKAPQRRSDPVCAHVLQNLQFVESAIVFVQKNTAVINLSRISPGILSLSRANSPYVCIQGSASPALCVSTILVKESHIQRPIARGPVQLKYISGLLHAVELERWCSVLGTVYNQLEGIVARMFGGAIQFSTNASPASVRDEGPSTPAISTDAPVSVFSPVKARPTLAGSSRASGVAEASGGANLDAEDKVPIYDARLGRVDKPLNWARWIDRLDKVGLPMYSSDEIRYGSVAMIFVFSRLSNIQYYVAYLPQMDAIRTNLHRQNPDCVLFLFLGIGLRPSGKFTGN</sequence>
<feature type="compositionally biased region" description="Polar residues" evidence="1">
    <location>
        <begin position="10"/>
        <end position="30"/>
    </location>
</feature>
<accession>A0A5C3MTZ9</accession>
<feature type="compositionally biased region" description="Basic and acidic residues" evidence="1">
    <location>
        <begin position="38"/>
        <end position="48"/>
    </location>
</feature>
<gene>
    <name evidence="2" type="ORF">OE88DRAFT_1647018</name>
</gene>
<evidence type="ECO:0000313" key="2">
    <source>
        <dbReference type="EMBL" id="TFK48423.1"/>
    </source>
</evidence>
<dbReference type="STRING" id="5364.A0A5C3MTZ9"/>
<dbReference type="OrthoDB" id="3063746at2759"/>
<dbReference type="EMBL" id="ML213519">
    <property type="protein sequence ID" value="TFK48423.1"/>
    <property type="molecule type" value="Genomic_DNA"/>
</dbReference>
<organism evidence="2 3">
    <name type="scientific">Heliocybe sulcata</name>
    <dbReference type="NCBI Taxonomy" id="5364"/>
    <lineage>
        <taxon>Eukaryota</taxon>
        <taxon>Fungi</taxon>
        <taxon>Dikarya</taxon>
        <taxon>Basidiomycota</taxon>
        <taxon>Agaricomycotina</taxon>
        <taxon>Agaricomycetes</taxon>
        <taxon>Gloeophyllales</taxon>
        <taxon>Gloeophyllaceae</taxon>
        <taxon>Heliocybe</taxon>
    </lineage>
</organism>